<proteinExistence type="predicted"/>
<dbReference type="Proteomes" id="UP001162098">
    <property type="component" value="Segment"/>
</dbReference>
<evidence type="ECO:0000313" key="1">
    <source>
        <dbReference type="EMBL" id="QPB44556.1"/>
    </source>
</evidence>
<protein>
    <submittedName>
        <fullName evidence="1">Uncharacterized protein</fullName>
    </submittedName>
</protein>
<organism evidence="1 2">
    <name type="scientific">Medusavirus stheno T3</name>
    <dbReference type="NCBI Taxonomy" id="3069717"/>
    <lineage>
        <taxon>Viruses</taxon>
        <taxon>Varidnaviria</taxon>
        <taxon>Bamfordvirae</taxon>
        <taxon>Nucleocytoviricota</taxon>
        <taxon>Megaviricetes</taxon>
        <taxon>Mamonoviridae</taxon>
        <taxon>Medusavirus</taxon>
        <taxon>Medusavirus sthenus</taxon>
    </lineage>
</organism>
<keyword evidence="2" id="KW-1185">Reference proteome</keyword>
<evidence type="ECO:0000313" key="2">
    <source>
        <dbReference type="Proteomes" id="UP001162098"/>
    </source>
</evidence>
<name>A0A7S8BDJ2_9VIRU</name>
<accession>A0A7S8BDJ2</accession>
<sequence length="175" mass="19211">MSATEDQAALFIVPKGKRHPNADEHRVGATMYYKDALYFKTWSPADERHRWVKVDEKNVRYVLDSAVALAAKQGPQSPAVAAETSPKMRALLSYLEVVGGLLPVGVVVELKGDEDSEGLKLLLTISDDGEKNVWQAYNQEAVDELRALLAEEVENAGLGKLPKGLKLPVIISRSK</sequence>
<dbReference type="KEGG" id="vg:80543752"/>
<reference evidence="1 2" key="1">
    <citation type="submission" date="2020-09" db="EMBL/GenBank/DDBJ databases">
        <authorList>
            <person name="Zhang R."/>
            <person name="Garcia K."/>
            <person name="Ogata H."/>
        </authorList>
    </citation>
    <scope>NUCLEOTIDE SEQUENCE [LARGE SCALE GENOMIC DNA]</scope>
    <source>
        <strain evidence="2">stheno</strain>
    </source>
</reference>
<dbReference type="EMBL" id="MW018138">
    <property type="protein sequence ID" value="QPB44556.1"/>
    <property type="molecule type" value="Genomic_DNA"/>
</dbReference>